<proteinExistence type="predicted"/>
<feature type="region of interest" description="Disordered" evidence="1">
    <location>
        <begin position="491"/>
        <end position="511"/>
    </location>
</feature>
<protein>
    <recommendedName>
        <fullName evidence="2">Polyvalent protein metallopeptidase domain-containing protein</fullName>
    </recommendedName>
</protein>
<dbReference type="Pfam" id="PF18818">
    <property type="entry name" value="MPTase-PolyVal"/>
    <property type="match status" value="1"/>
</dbReference>
<reference evidence="3" key="1">
    <citation type="submission" date="2022-01" db="EMBL/GenBank/DDBJ databases">
        <authorList>
            <person name="Lagorce A."/>
        </authorList>
    </citation>
    <scope>NUCLEOTIDE SEQUENCE</scope>
    <source>
        <strain evidence="3">Th15_F1_A12</strain>
    </source>
</reference>
<dbReference type="AlphaFoldDB" id="A0AAU9QXZ9"/>
<evidence type="ECO:0000313" key="4">
    <source>
        <dbReference type="Proteomes" id="UP001295462"/>
    </source>
</evidence>
<feature type="domain" description="Polyvalent protein metallopeptidase" evidence="2">
    <location>
        <begin position="243"/>
        <end position="357"/>
    </location>
</feature>
<comment type="caution">
    <text evidence="3">The sequence shown here is derived from an EMBL/GenBank/DDBJ whole genome shotgun (WGS) entry which is preliminary data.</text>
</comment>
<gene>
    <name evidence="3" type="ORF">THF1A12_90075</name>
</gene>
<name>A0AAU9QXZ9_9VIBR</name>
<organism evidence="3 4">
    <name type="scientific">Vibrio jasicida</name>
    <dbReference type="NCBI Taxonomy" id="766224"/>
    <lineage>
        <taxon>Bacteria</taxon>
        <taxon>Pseudomonadati</taxon>
        <taxon>Pseudomonadota</taxon>
        <taxon>Gammaproteobacteria</taxon>
        <taxon>Vibrionales</taxon>
        <taxon>Vibrionaceae</taxon>
        <taxon>Vibrio</taxon>
    </lineage>
</organism>
<accession>A0AAU9QXZ9</accession>
<dbReference type="Proteomes" id="UP001295462">
    <property type="component" value="Unassembled WGS sequence"/>
</dbReference>
<dbReference type="EMBL" id="CAKMUD010000149">
    <property type="protein sequence ID" value="CAH1603971.1"/>
    <property type="molecule type" value="Genomic_DNA"/>
</dbReference>
<evidence type="ECO:0000313" key="3">
    <source>
        <dbReference type="EMBL" id="CAH1603971.1"/>
    </source>
</evidence>
<dbReference type="RefSeq" id="WP_409929494.1">
    <property type="nucleotide sequence ID" value="NZ_CAKMUD010000149.1"/>
</dbReference>
<dbReference type="InterPro" id="IPR041459">
    <property type="entry name" value="MPTase-PolyVal"/>
</dbReference>
<feature type="compositionally biased region" description="Basic and acidic residues" evidence="1">
    <location>
        <begin position="16"/>
        <end position="27"/>
    </location>
</feature>
<feature type="region of interest" description="Disordered" evidence="1">
    <location>
        <begin position="1"/>
        <end position="34"/>
    </location>
</feature>
<evidence type="ECO:0000259" key="2">
    <source>
        <dbReference type="Pfam" id="PF18818"/>
    </source>
</evidence>
<evidence type="ECO:0000256" key="1">
    <source>
        <dbReference type="SAM" id="MobiDB-lite"/>
    </source>
</evidence>
<sequence length="511" mass="58660">MAETKKPKAKAKKKKWSDLSRKEQQKIRDKKKAKNRKLRENFLIEKVKGYFYNPNMELPEEDSAENVTFHTSVIHMDAMKFEKDEKNEKDSIWYGGINSLNLGEACEKLRLSVNRWIPEGKLKKLIGENMQNLPDDFDVEQALEELPKVKVYNAPQIIKKDGKNVSDPELREKYQAMSNAERRENDVSIYRSLTFSGVVVPIEKVEHLISPDVLKDCPYFKRKRELDQIKMDPDRENAYFRQKATNILAAIGAPLVEQEGSNRCYMSPKDKHIVTPPKDRFPSDESRLAILVHECIHYSGIELGREFSQDEIKYAKEEMIAELGTALVCSRLGMKTFSSHAKYLKHYADVVSADNEKALLSIAGEANKAANYVLDSLEAYELKQAQKLEQSLEQGIKPSNIAVEGDQISQTFDIDGKKVVAVVDLQDIDNVSFINEKHLNEFALAKPTAKELDEVKTELKSKLREYTVANYDINLEMLRCDELQRKTQNLEVANDELQPEQKQRNRTALRA</sequence>